<keyword evidence="1" id="KW-1133">Transmembrane helix</keyword>
<feature type="transmembrane region" description="Helical" evidence="1">
    <location>
        <begin position="6"/>
        <end position="27"/>
    </location>
</feature>
<keyword evidence="1" id="KW-0812">Transmembrane</keyword>
<name>X0RYG0_9ZZZZ</name>
<keyword evidence="1" id="KW-0472">Membrane</keyword>
<gene>
    <name evidence="2" type="ORF">S01H1_07405</name>
</gene>
<evidence type="ECO:0000313" key="2">
    <source>
        <dbReference type="EMBL" id="GAF68792.1"/>
    </source>
</evidence>
<feature type="non-terminal residue" evidence="2">
    <location>
        <position position="108"/>
    </location>
</feature>
<evidence type="ECO:0000256" key="1">
    <source>
        <dbReference type="SAM" id="Phobius"/>
    </source>
</evidence>
<dbReference type="InterPro" id="IPR029045">
    <property type="entry name" value="ClpP/crotonase-like_dom_sf"/>
</dbReference>
<organism evidence="2">
    <name type="scientific">marine sediment metagenome</name>
    <dbReference type="NCBI Taxonomy" id="412755"/>
    <lineage>
        <taxon>unclassified sequences</taxon>
        <taxon>metagenomes</taxon>
        <taxon>ecological metagenomes</taxon>
    </lineage>
</organism>
<reference evidence="2" key="1">
    <citation type="journal article" date="2014" name="Front. Microbiol.">
        <title>High frequency of phylogenetically diverse reductive dehalogenase-homologous genes in deep subseafloor sedimentary metagenomes.</title>
        <authorList>
            <person name="Kawai M."/>
            <person name="Futagami T."/>
            <person name="Toyoda A."/>
            <person name="Takaki Y."/>
            <person name="Nishi S."/>
            <person name="Hori S."/>
            <person name="Arai W."/>
            <person name="Tsubouchi T."/>
            <person name="Morono Y."/>
            <person name="Uchiyama I."/>
            <person name="Ito T."/>
            <person name="Fujiyama A."/>
            <person name="Inagaki F."/>
            <person name="Takami H."/>
        </authorList>
    </citation>
    <scope>NUCLEOTIDE SEQUENCE</scope>
    <source>
        <strain evidence="2">Expedition CK06-06</strain>
    </source>
</reference>
<evidence type="ECO:0008006" key="3">
    <source>
        <dbReference type="Google" id="ProtNLM"/>
    </source>
</evidence>
<dbReference type="Gene3D" id="3.90.226.10">
    <property type="entry name" value="2-enoyl-CoA Hydratase, Chain A, domain 1"/>
    <property type="match status" value="1"/>
</dbReference>
<dbReference type="SUPFAM" id="SSF52096">
    <property type="entry name" value="ClpP/crotonase"/>
    <property type="match status" value="1"/>
</dbReference>
<protein>
    <recommendedName>
        <fullName evidence="3">Peptidase S49 domain-containing protein</fullName>
    </recommendedName>
</protein>
<dbReference type="AlphaFoldDB" id="X0RYG0"/>
<accession>X0RYG0</accession>
<comment type="caution">
    <text evidence="2">The sequence shown here is derived from an EMBL/GenBank/DDBJ whole genome shotgun (WGS) entry which is preliminary data.</text>
</comment>
<proteinExistence type="predicted"/>
<sequence>MTRGSATAVVVTCLALFVFGMFIVMAVGAGPGLLRGMELGGLENIGAPRVGLVTLVGEILVAQPTIESLQKMEKRDDVCAILLRIDSPGGAVVASQEIHDEVLRIREN</sequence>
<dbReference type="EMBL" id="BARS01003819">
    <property type="protein sequence ID" value="GAF68792.1"/>
    <property type="molecule type" value="Genomic_DNA"/>
</dbReference>